<evidence type="ECO:0000313" key="3">
    <source>
        <dbReference type="Proteomes" id="UP000248198"/>
    </source>
</evidence>
<reference evidence="2 3" key="1">
    <citation type="submission" date="2018-06" db="EMBL/GenBank/DDBJ databases">
        <title>Genomic Encyclopedia of Archaeal and Bacterial Type Strains, Phase II (KMG-II): from individual species to whole genera.</title>
        <authorList>
            <person name="Goeker M."/>
        </authorList>
    </citation>
    <scope>NUCLEOTIDE SEQUENCE [LARGE SCALE GENOMIC DNA]</scope>
    <source>
        <strain evidence="2 3">DSM 27372</strain>
    </source>
</reference>
<organism evidence="2 3">
    <name type="scientific">Pedobacter nutrimenti</name>
    <dbReference type="NCBI Taxonomy" id="1241337"/>
    <lineage>
        <taxon>Bacteria</taxon>
        <taxon>Pseudomonadati</taxon>
        <taxon>Bacteroidota</taxon>
        <taxon>Sphingobacteriia</taxon>
        <taxon>Sphingobacteriales</taxon>
        <taxon>Sphingobacteriaceae</taxon>
        <taxon>Pedobacter</taxon>
    </lineage>
</organism>
<keyword evidence="1" id="KW-0732">Signal</keyword>
<dbReference type="Proteomes" id="UP000248198">
    <property type="component" value="Unassembled WGS sequence"/>
</dbReference>
<keyword evidence="3" id="KW-1185">Reference proteome</keyword>
<name>A0A318UCQ2_9SPHI</name>
<dbReference type="AlphaFoldDB" id="A0A318UCQ2"/>
<evidence type="ECO:0000313" key="2">
    <source>
        <dbReference type="EMBL" id="PYF74164.1"/>
    </source>
</evidence>
<dbReference type="RefSeq" id="WP_146229828.1">
    <property type="nucleotide sequence ID" value="NZ_QKLU01000004.1"/>
</dbReference>
<feature type="chain" id="PRO_5016311242" description="Phosphate-selective porin O/P" evidence="1">
    <location>
        <begin position="20"/>
        <end position="374"/>
    </location>
</feature>
<evidence type="ECO:0000256" key="1">
    <source>
        <dbReference type="SAM" id="SignalP"/>
    </source>
</evidence>
<comment type="caution">
    <text evidence="2">The sequence shown here is derived from an EMBL/GenBank/DDBJ whole genome shotgun (WGS) entry which is preliminary data.</text>
</comment>
<protein>
    <recommendedName>
        <fullName evidence="4">Phosphate-selective porin O/P</fullName>
    </recommendedName>
</protein>
<accession>A0A318UCQ2</accession>
<dbReference type="EMBL" id="QKLU01000004">
    <property type="protein sequence ID" value="PYF74164.1"/>
    <property type="molecule type" value="Genomic_DNA"/>
</dbReference>
<sequence>MKKILLMGFLILIGKPSFSQLDNTAFENRIPADSSATGELHFNLYNFNFLRNYEYTNYFHDGYTLYGTQLRPQFVYYAHPNLVLTAGAYLRKDFGSNGLADAKPLFSIRYQKKDLSLLFGSLEGATQHRFIEPLYDIERQITDPIEYGSQLILNKKYFRLDAWLSWQHMISNHAPEKEQILGGVSTETTLISAHGWTLSLPLQFLAMHKGGQIDDLRGVPIATLGNGAAGFKLSRDLGGAVKNIFTENYFAGFRDFSPDKRQAFKGGFGLWFNAGVNTRFGSFVTSYWHGNNFMSLKGMPLYESVSHNVFKDGYIENKRNILSLRYVYQKELLPHFYLDVRFEPHFDLDRKDSQLQFNHSLFLTYKHDFRIGKI</sequence>
<evidence type="ECO:0008006" key="4">
    <source>
        <dbReference type="Google" id="ProtNLM"/>
    </source>
</evidence>
<dbReference type="OrthoDB" id="1111796at2"/>
<proteinExistence type="predicted"/>
<gene>
    <name evidence="2" type="ORF">B0O44_104335</name>
</gene>
<feature type="signal peptide" evidence="1">
    <location>
        <begin position="1"/>
        <end position="19"/>
    </location>
</feature>